<comment type="caution">
    <text evidence="2">The sequence shown here is derived from an EMBL/GenBank/DDBJ whole genome shotgun (WGS) entry which is preliminary data.</text>
</comment>
<gene>
    <name evidence="2" type="ORF">ACFSTE_02675</name>
</gene>
<evidence type="ECO:0000256" key="1">
    <source>
        <dbReference type="SAM" id="Coils"/>
    </source>
</evidence>
<feature type="coiled-coil region" evidence="1">
    <location>
        <begin position="188"/>
        <end position="215"/>
    </location>
</feature>
<proteinExistence type="predicted"/>
<sequence length="234" mass="27560">MDITGKKFVFKLQNYFLIVVECKKTNNINSSMKHCFNIDYKFSHCLGIENSDYPNVDEIYGEIFYSNYEDAPIRIGYIELHFYNYSFIDYGFNLYDAFDRSMNTFNLGNALFDYKSSELKPEIENEIGYGFNSNILVIHEIMLLPEHRCKGYGKEIILGIEEFFNGRCGYIALQSFPKQHDAGIVDIEEFKEFNLKELNSNYKQAQQDLDEFYSKCGFYKLKNQKESYFIKNIG</sequence>
<keyword evidence="3" id="KW-1185">Reference proteome</keyword>
<name>A0ABW5N281_9FLAO</name>
<dbReference type="RefSeq" id="WP_378258397.1">
    <property type="nucleotide sequence ID" value="NZ_JBHSJV010000001.1"/>
</dbReference>
<evidence type="ECO:0000313" key="2">
    <source>
        <dbReference type="EMBL" id="MFD2589717.1"/>
    </source>
</evidence>
<reference evidence="3" key="1">
    <citation type="journal article" date="2019" name="Int. J. Syst. Evol. Microbiol.">
        <title>The Global Catalogue of Microorganisms (GCM) 10K type strain sequencing project: providing services to taxonomists for standard genome sequencing and annotation.</title>
        <authorList>
            <consortium name="The Broad Institute Genomics Platform"/>
            <consortium name="The Broad Institute Genome Sequencing Center for Infectious Disease"/>
            <person name="Wu L."/>
            <person name="Ma J."/>
        </authorList>
    </citation>
    <scope>NUCLEOTIDE SEQUENCE [LARGE SCALE GENOMIC DNA]</scope>
    <source>
        <strain evidence="3">KCTC 42423</strain>
    </source>
</reference>
<organism evidence="2 3">
    <name type="scientific">Aquimarina hainanensis</name>
    <dbReference type="NCBI Taxonomy" id="1578017"/>
    <lineage>
        <taxon>Bacteria</taxon>
        <taxon>Pseudomonadati</taxon>
        <taxon>Bacteroidota</taxon>
        <taxon>Flavobacteriia</taxon>
        <taxon>Flavobacteriales</taxon>
        <taxon>Flavobacteriaceae</taxon>
        <taxon>Aquimarina</taxon>
    </lineage>
</organism>
<dbReference type="Gene3D" id="3.40.630.30">
    <property type="match status" value="1"/>
</dbReference>
<dbReference type="EMBL" id="JBHULX010000001">
    <property type="protein sequence ID" value="MFD2589717.1"/>
    <property type="molecule type" value="Genomic_DNA"/>
</dbReference>
<keyword evidence="1" id="KW-0175">Coiled coil</keyword>
<evidence type="ECO:0008006" key="4">
    <source>
        <dbReference type="Google" id="ProtNLM"/>
    </source>
</evidence>
<dbReference type="Proteomes" id="UP001597459">
    <property type="component" value="Unassembled WGS sequence"/>
</dbReference>
<evidence type="ECO:0000313" key="3">
    <source>
        <dbReference type="Proteomes" id="UP001597459"/>
    </source>
</evidence>
<accession>A0ABW5N281</accession>
<protein>
    <recommendedName>
        <fullName evidence="4">N-acetyltransferase domain-containing protein</fullName>
    </recommendedName>
</protein>